<evidence type="ECO:0000313" key="1">
    <source>
        <dbReference type="EMBL" id="ESW05070.1"/>
    </source>
</evidence>
<protein>
    <submittedName>
        <fullName evidence="1">Uncharacterized protein</fullName>
    </submittedName>
</protein>
<keyword evidence="2" id="KW-1185">Reference proteome</keyword>
<reference evidence="2" key="1">
    <citation type="journal article" date="2014" name="Nat. Genet.">
        <title>A reference genome for common bean and genome-wide analysis of dual domestications.</title>
        <authorList>
            <person name="Schmutz J."/>
            <person name="McClean P.E."/>
            <person name="Mamidi S."/>
            <person name="Wu G.A."/>
            <person name="Cannon S.B."/>
            <person name="Grimwood J."/>
            <person name="Jenkins J."/>
            <person name="Shu S."/>
            <person name="Song Q."/>
            <person name="Chavarro C."/>
            <person name="Torres-Torres M."/>
            <person name="Geffroy V."/>
            <person name="Moghaddam S.M."/>
            <person name="Gao D."/>
            <person name="Abernathy B."/>
            <person name="Barry K."/>
            <person name="Blair M."/>
            <person name="Brick M.A."/>
            <person name="Chovatia M."/>
            <person name="Gepts P."/>
            <person name="Goodstein D.M."/>
            <person name="Gonzales M."/>
            <person name="Hellsten U."/>
            <person name="Hyten D.L."/>
            <person name="Jia G."/>
            <person name="Kelly J.D."/>
            <person name="Kudrna D."/>
            <person name="Lee R."/>
            <person name="Richard M.M."/>
            <person name="Miklas P.N."/>
            <person name="Osorno J.M."/>
            <person name="Rodrigues J."/>
            <person name="Thareau V."/>
            <person name="Urrea C.A."/>
            <person name="Wang M."/>
            <person name="Yu Y."/>
            <person name="Zhang M."/>
            <person name="Wing R.A."/>
            <person name="Cregan P.B."/>
            <person name="Rokhsar D.S."/>
            <person name="Jackson S.A."/>
        </authorList>
    </citation>
    <scope>NUCLEOTIDE SEQUENCE [LARGE SCALE GENOMIC DNA]</scope>
    <source>
        <strain evidence="2">cv. G19833</strain>
    </source>
</reference>
<proteinExistence type="predicted"/>
<dbReference type="AlphaFoldDB" id="V7AII6"/>
<dbReference type="EMBL" id="CM002298">
    <property type="protein sequence ID" value="ESW05070.1"/>
    <property type="molecule type" value="Genomic_DNA"/>
</dbReference>
<dbReference type="Gramene" id="ESW05070">
    <property type="protein sequence ID" value="ESW05070"/>
    <property type="gene ID" value="PHAVU_011G149600g"/>
</dbReference>
<accession>V7AII6</accession>
<evidence type="ECO:0000313" key="2">
    <source>
        <dbReference type="Proteomes" id="UP000000226"/>
    </source>
</evidence>
<organism evidence="1 2">
    <name type="scientific">Phaseolus vulgaris</name>
    <name type="common">Kidney bean</name>
    <name type="synonym">French bean</name>
    <dbReference type="NCBI Taxonomy" id="3885"/>
    <lineage>
        <taxon>Eukaryota</taxon>
        <taxon>Viridiplantae</taxon>
        <taxon>Streptophyta</taxon>
        <taxon>Embryophyta</taxon>
        <taxon>Tracheophyta</taxon>
        <taxon>Spermatophyta</taxon>
        <taxon>Magnoliopsida</taxon>
        <taxon>eudicotyledons</taxon>
        <taxon>Gunneridae</taxon>
        <taxon>Pentapetalae</taxon>
        <taxon>rosids</taxon>
        <taxon>fabids</taxon>
        <taxon>Fabales</taxon>
        <taxon>Fabaceae</taxon>
        <taxon>Papilionoideae</taxon>
        <taxon>50 kb inversion clade</taxon>
        <taxon>NPAAA clade</taxon>
        <taxon>indigoferoid/millettioid clade</taxon>
        <taxon>Phaseoleae</taxon>
        <taxon>Phaseolus</taxon>
    </lineage>
</organism>
<dbReference type="Proteomes" id="UP000000226">
    <property type="component" value="Chromosome 11"/>
</dbReference>
<gene>
    <name evidence="1" type="ORF">PHAVU_011G149600g</name>
</gene>
<name>V7AII6_PHAVU</name>
<sequence>MNQLSVGFLWRTWISKKIYDDDREKYSMCKDLDGLLEETFMMPTYFEENEFNDIINEELDTETIRFIKLIRDAHQEVYPGCKHFFKLSVQG</sequence>